<evidence type="ECO:0000313" key="3">
    <source>
        <dbReference type="Proteomes" id="UP000256345"/>
    </source>
</evidence>
<evidence type="ECO:0000313" key="2">
    <source>
        <dbReference type="EMBL" id="REG32174.1"/>
    </source>
</evidence>
<sequence length="257" mass="28147">MNRIHSQLLCGLLMLLPPMAASAETMAWALIGGGGATQEEAQRWLDQKKASVGLHEMFHFSKDFPKVVRSDEYPGLKPGLFIALLAICSAHDKDATLPLMKTVDAGIYAREVRVSDGHMNCLGEAAPEAEVVTAPGWTIRAYKFRAPFMGVDLEHARVVLEDASGKIVDAWTPPKGALDLGEVSPFERFNTRDLATGCGYEFKPADGKLLIEQDCMYGHHAAGVADRQSASYEATANNGKLVVTRVRKSKKTHHQWE</sequence>
<protein>
    <recommendedName>
        <fullName evidence="4">Lipoprotein</fullName>
    </recommendedName>
</protein>
<proteinExistence type="predicted"/>
<keyword evidence="3" id="KW-1185">Reference proteome</keyword>
<reference evidence="2 3" key="1">
    <citation type="submission" date="2018-08" db="EMBL/GenBank/DDBJ databases">
        <title>Genomic Encyclopedia of Archaeal and Bacterial Type Strains, Phase II (KMG-II): from individual species to whole genera.</title>
        <authorList>
            <person name="Goeker M."/>
        </authorList>
    </citation>
    <scope>NUCLEOTIDE SEQUENCE [LARGE SCALE GENOMIC DNA]</scope>
    <source>
        <strain evidence="2 3">DSM 2261</strain>
    </source>
</reference>
<name>A0ABX9K2T1_9BACT</name>
<gene>
    <name evidence="2" type="ORF">ATI61_105502</name>
</gene>
<dbReference type="RefSeq" id="WP_147332896.1">
    <property type="nucleotide sequence ID" value="NZ_CP011509.1"/>
</dbReference>
<accession>A0ABX9K2T1</accession>
<feature type="signal peptide" evidence="1">
    <location>
        <begin position="1"/>
        <end position="23"/>
    </location>
</feature>
<organism evidence="2 3">
    <name type="scientific">Archangium gephyra</name>
    <dbReference type="NCBI Taxonomy" id="48"/>
    <lineage>
        <taxon>Bacteria</taxon>
        <taxon>Pseudomonadati</taxon>
        <taxon>Myxococcota</taxon>
        <taxon>Myxococcia</taxon>
        <taxon>Myxococcales</taxon>
        <taxon>Cystobacterineae</taxon>
        <taxon>Archangiaceae</taxon>
        <taxon>Archangium</taxon>
    </lineage>
</organism>
<feature type="chain" id="PRO_5046759772" description="Lipoprotein" evidence="1">
    <location>
        <begin position="24"/>
        <end position="257"/>
    </location>
</feature>
<keyword evidence="1" id="KW-0732">Signal</keyword>
<evidence type="ECO:0000256" key="1">
    <source>
        <dbReference type="SAM" id="SignalP"/>
    </source>
</evidence>
<dbReference type="EMBL" id="QUMU01000005">
    <property type="protein sequence ID" value="REG32174.1"/>
    <property type="molecule type" value="Genomic_DNA"/>
</dbReference>
<comment type="caution">
    <text evidence="2">The sequence shown here is derived from an EMBL/GenBank/DDBJ whole genome shotgun (WGS) entry which is preliminary data.</text>
</comment>
<evidence type="ECO:0008006" key="4">
    <source>
        <dbReference type="Google" id="ProtNLM"/>
    </source>
</evidence>
<dbReference type="Proteomes" id="UP000256345">
    <property type="component" value="Unassembled WGS sequence"/>
</dbReference>